<evidence type="ECO:0000256" key="3">
    <source>
        <dbReference type="ARBA" id="ARBA00022452"/>
    </source>
</evidence>
<gene>
    <name evidence="16" type="ORF">SAMN04488568_12037</name>
</gene>
<dbReference type="Gene3D" id="2.40.170.20">
    <property type="entry name" value="TonB-dependent receptor, beta-barrel domain"/>
    <property type="match status" value="2"/>
</dbReference>
<evidence type="ECO:0000313" key="17">
    <source>
        <dbReference type="Proteomes" id="UP000199759"/>
    </source>
</evidence>
<comment type="subcellular location">
    <subcellularLocation>
        <location evidence="1 11">Cell outer membrane</location>
        <topology evidence="1 11">Multi-pass membrane protein</topology>
    </subcellularLocation>
</comment>
<keyword evidence="17" id="KW-1185">Reference proteome</keyword>
<dbReference type="Proteomes" id="UP000199759">
    <property type="component" value="Unassembled WGS sequence"/>
</dbReference>
<dbReference type="PANTHER" id="PTHR32552:SF81">
    <property type="entry name" value="TONB-DEPENDENT OUTER MEMBRANE RECEPTOR"/>
    <property type="match status" value="1"/>
</dbReference>
<evidence type="ECO:0000256" key="5">
    <source>
        <dbReference type="ARBA" id="ARBA00022692"/>
    </source>
</evidence>
<evidence type="ECO:0000256" key="10">
    <source>
        <dbReference type="ARBA" id="ARBA00023237"/>
    </source>
</evidence>
<dbReference type="InterPro" id="IPR012910">
    <property type="entry name" value="Plug_dom"/>
</dbReference>
<evidence type="ECO:0000256" key="12">
    <source>
        <dbReference type="RuleBase" id="RU003357"/>
    </source>
</evidence>
<dbReference type="GO" id="GO:0006826">
    <property type="term" value="P:iron ion transport"/>
    <property type="evidence" value="ECO:0007669"/>
    <property type="project" value="UniProtKB-KW"/>
</dbReference>
<keyword evidence="8 12" id="KW-0798">TonB box</keyword>
<keyword evidence="2 11" id="KW-0813">Transport</keyword>
<keyword evidence="4" id="KW-0410">Iron transport</keyword>
<name>A0A1G9VQ06_9PROT</name>
<dbReference type="STRING" id="144026.SAMN04488568_12037"/>
<evidence type="ECO:0000256" key="7">
    <source>
        <dbReference type="ARBA" id="ARBA00023065"/>
    </source>
</evidence>
<dbReference type="RefSeq" id="WP_176780363.1">
    <property type="nucleotide sequence ID" value="NZ_FNHG01000020.1"/>
</dbReference>
<dbReference type="EMBL" id="FNHG01000020">
    <property type="protein sequence ID" value="SDM74187.1"/>
    <property type="molecule type" value="Genomic_DNA"/>
</dbReference>
<evidence type="ECO:0000256" key="1">
    <source>
        <dbReference type="ARBA" id="ARBA00004571"/>
    </source>
</evidence>
<keyword evidence="9 11" id="KW-0472">Membrane</keyword>
<evidence type="ECO:0000256" key="9">
    <source>
        <dbReference type="ARBA" id="ARBA00023136"/>
    </source>
</evidence>
<evidence type="ECO:0000256" key="4">
    <source>
        <dbReference type="ARBA" id="ARBA00022496"/>
    </source>
</evidence>
<dbReference type="SUPFAM" id="SSF56935">
    <property type="entry name" value="Porins"/>
    <property type="match status" value="1"/>
</dbReference>
<dbReference type="InterPro" id="IPR036942">
    <property type="entry name" value="Beta-barrel_TonB_sf"/>
</dbReference>
<feature type="chain" id="PRO_5011684389" evidence="13">
    <location>
        <begin position="26"/>
        <end position="848"/>
    </location>
</feature>
<keyword evidence="10 11" id="KW-0998">Cell outer membrane</keyword>
<dbReference type="PROSITE" id="PS52016">
    <property type="entry name" value="TONB_DEPENDENT_REC_3"/>
    <property type="match status" value="1"/>
</dbReference>
<dbReference type="PANTHER" id="PTHR32552">
    <property type="entry name" value="FERRICHROME IRON RECEPTOR-RELATED"/>
    <property type="match status" value="1"/>
</dbReference>
<feature type="domain" description="TonB-dependent receptor plug" evidence="15">
    <location>
        <begin position="46"/>
        <end position="153"/>
    </location>
</feature>
<evidence type="ECO:0000313" key="16">
    <source>
        <dbReference type="EMBL" id="SDM74187.1"/>
    </source>
</evidence>
<sequence length="848" mass="91444">MPSTKRTILFAAASVIALTGAQAVAQESRSVDIITVTAQKREQGIQDVPVAVTAYGETQLTNAGVHDLKDLAIISPGLNVTSTTSEFVTTARIRGIGTVGDNPGLESSVGIVIDGVPRARNGVGFNDLGELERIEVLRGPQGTLFGANTTAGIINVVTKRPEFEFGYNTELTYVGGDTSGWGAAASITGPITDRIAARVYGATRQRDGYQTVEPFGGPRTQTEDGDQNFFTFRGQVLIDFTDHVNLLLSADITERDENCCGAPSITSGATAGIINALVPGGRPMPGSEDPFSRTLQANRSNGQEITDQGFSAQLNWEFDNFDMTAILSDRTYELRSGQDTDFTGADIVFRDISNNTFDFGNTTFELRFSGATENVDWMFGSYYSSEDLVRRDAIQMGAHFDTYLSLLGSGGASISTVVDLANGLAGLSAFLGNPVPGYVPLFPTQGAPLGGGNPLGDTFGQDGESLSFFTHNTWHLTDSTDISFGLRHTTTQKTATFDFGESSVPACDVWEHAFGDALDFSTAGNQALLSAFSGASGVSVADLAQFGTFTCLPFSRDVFARIDNTQTLEENEFSGLLSLSHRFNDDLLMYGTYSHGYKAGGFNLDRFTQAGDSAVNFTSVLASPSSYPARFDPETVDSFEIGIKTEWANDSLLANFYLFQSQFDTYQLNTFNGIAFFVTSIDGASTQGAEMELLWLPESMPGLTMQGGITYADASYDEFAPTGTPDVDVLSGRNFSLAPEWYASSSVTYNGTFGENMTWLAHLDARYMSEQNTGSDLDPEKIQEAYTLFNGRVGIGAADETWSLELWGRNLTDEDYLQVGFDGPFQPGSFNGFLGTPRSWGITLRARR</sequence>
<evidence type="ECO:0000259" key="15">
    <source>
        <dbReference type="Pfam" id="PF07715"/>
    </source>
</evidence>
<accession>A0A1G9VQ06</accession>
<reference evidence="16 17" key="1">
    <citation type="submission" date="2016-10" db="EMBL/GenBank/DDBJ databases">
        <authorList>
            <person name="de Groot N.N."/>
        </authorList>
    </citation>
    <scope>NUCLEOTIDE SEQUENCE [LARGE SCALE GENOMIC DNA]</scope>
    <source>
        <strain evidence="16 17">DSM 16077</strain>
    </source>
</reference>
<evidence type="ECO:0000259" key="14">
    <source>
        <dbReference type="Pfam" id="PF00593"/>
    </source>
</evidence>
<dbReference type="GO" id="GO:0009279">
    <property type="term" value="C:cell outer membrane"/>
    <property type="evidence" value="ECO:0007669"/>
    <property type="project" value="UniProtKB-SubCell"/>
</dbReference>
<evidence type="ECO:0000256" key="13">
    <source>
        <dbReference type="SAM" id="SignalP"/>
    </source>
</evidence>
<dbReference type="InterPro" id="IPR000531">
    <property type="entry name" value="Beta-barrel_TonB"/>
</dbReference>
<proteinExistence type="inferred from homology"/>
<dbReference type="InterPro" id="IPR039426">
    <property type="entry name" value="TonB-dep_rcpt-like"/>
</dbReference>
<evidence type="ECO:0000256" key="8">
    <source>
        <dbReference type="ARBA" id="ARBA00023077"/>
    </source>
</evidence>
<evidence type="ECO:0000256" key="2">
    <source>
        <dbReference type="ARBA" id="ARBA00022448"/>
    </source>
</evidence>
<feature type="domain" description="TonB-dependent receptor-like beta-barrel" evidence="14">
    <location>
        <begin position="342"/>
        <end position="811"/>
    </location>
</feature>
<evidence type="ECO:0000256" key="6">
    <source>
        <dbReference type="ARBA" id="ARBA00023004"/>
    </source>
</evidence>
<keyword evidence="5 11" id="KW-0812">Transmembrane</keyword>
<feature type="signal peptide" evidence="13">
    <location>
        <begin position="1"/>
        <end position="25"/>
    </location>
</feature>
<protein>
    <submittedName>
        <fullName evidence="16">Iron complex outermembrane recepter protein</fullName>
    </submittedName>
</protein>
<dbReference type="AlphaFoldDB" id="A0A1G9VQ06"/>
<organism evidence="16 17">
    <name type="scientific">Maricaulis salignorans</name>
    <dbReference type="NCBI Taxonomy" id="144026"/>
    <lineage>
        <taxon>Bacteria</taxon>
        <taxon>Pseudomonadati</taxon>
        <taxon>Pseudomonadota</taxon>
        <taxon>Alphaproteobacteria</taxon>
        <taxon>Maricaulales</taxon>
        <taxon>Maricaulaceae</taxon>
        <taxon>Maricaulis</taxon>
    </lineage>
</organism>
<keyword evidence="3 11" id="KW-1134">Transmembrane beta strand</keyword>
<comment type="similarity">
    <text evidence="11 12">Belongs to the TonB-dependent receptor family.</text>
</comment>
<evidence type="ECO:0000256" key="11">
    <source>
        <dbReference type="PROSITE-ProRule" id="PRU01360"/>
    </source>
</evidence>
<dbReference type="Pfam" id="PF00593">
    <property type="entry name" value="TonB_dep_Rec_b-barrel"/>
    <property type="match status" value="1"/>
</dbReference>
<keyword evidence="7" id="KW-0406">Ion transport</keyword>
<dbReference type="Pfam" id="PF07715">
    <property type="entry name" value="Plug"/>
    <property type="match status" value="1"/>
</dbReference>
<keyword evidence="13" id="KW-0732">Signal</keyword>
<keyword evidence="6" id="KW-0408">Iron</keyword>